<dbReference type="EMBL" id="HACA01011561">
    <property type="protein sequence ID" value="CDW28922.1"/>
    <property type="molecule type" value="Transcribed_RNA"/>
</dbReference>
<proteinExistence type="predicted"/>
<dbReference type="EMBL" id="HACA01011560">
    <property type="protein sequence ID" value="CDW28921.1"/>
    <property type="molecule type" value="Transcribed_RNA"/>
</dbReference>
<evidence type="ECO:0000313" key="1">
    <source>
        <dbReference type="EMBL" id="CDW28921.1"/>
    </source>
</evidence>
<name>A0A0K2TU50_LEPSM</name>
<accession>A0A0K2TU50</accession>
<sequence>MENALLFIKYID</sequence>
<reference evidence="1" key="1">
    <citation type="submission" date="2014-05" db="EMBL/GenBank/DDBJ databases">
        <authorList>
            <person name="Chronopoulou M."/>
        </authorList>
    </citation>
    <scope>NUCLEOTIDE SEQUENCE</scope>
    <source>
        <tissue evidence="1">Whole organism</tissue>
    </source>
</reference>
<organism evidence="1">
    <name type="scientific">Lepeophtheirus salmonis</name>
    <name type="common">Salmon louse</name>
    <name type="synonym">Caligus salmonis</name>
    <dbReference type="NCBI Taxonomy" id="72036"/>
    <lineage>
        <taxon>Eukaryota</taxon>
        <taxon>Metazoa</taxon>
        <taxon>Ecdysozoa</taxon>
        <taxon>Arthropoda</taxon>
        <taxon>Crustacea</taxon>
        <taxon>Multicrustacea</taxon>
        <taxon>Hexanauplia</taxon>
        <taxon>Copepoda</taxon>
        <taxon>Siphonostomatoida</taxon>
        <taxon>Caligidae</taxon>
        <taxon>Lepeophtheirus</taxon>
    </lineage>
</organism>
<protein>
    <submittedName>
        <fullName evidence="1">Uncharacterized protein</fullName>
    </submittedName>
</protein>